<dbReference type="Pfam" id="PF14523">
    <property type="entry name" value="Syntaxin_2"/>
    <property type="match status" value="1"/>
</dbReference>
<dbReference type="GO" id="GO:0000149">
    <property type="term" value="F:SNARE binding"/>
    <property type="evidence" value="ECO:0007669"/>
    <property type="project" value="TreeGrafter"/>
</dbReference>
<evidence type="ECO:0000313" key="3">
    <source>
        <dbReference type="Proteomes" id="UP000243579"/>
    </source>
</evidence>
<evidence type="ECO:0000313" key="2">
    <source>
        <dbReference type="EMBL" id="OQR86195.1"/>
    </source>
</evidence>
<name>A0A1V9YKE2_ACHHY</name>
<accession>A0A1V9YKE2</accession>
<dbReference type="EMBL" id="JNBR01001524">
    <property type="protein sequence ID" value="OQR86195.1"/>
    <property type="molecule type" value="Genomic_DNA"/>
</dbReference>
<dbReference type="GO" id="GO:0048278">
    <property type="term" value="P:vesicle docking"/>
    <property type="evidence" value="ECO:0007669"/>
    <property type="project" value="TreeGrafter"/>
</dbReference>
<evidence type="ECO:0000259" key="1">
    <source>
        <dbReference type="Pfam" id="PF14523"/>
    </source>
</evidence>
<dbReference type="Gene3D" id="1.20.5.110">
    <property type="match status" value="1"/>
</dbReference>
<feature type="domain" description="Syntaxin N-terminal" evidence="1">
    <location>
        <begin position="9"/>
        <end position="125"/>
    </location>
</feature>
<reference evidence="2 3" key="1">
    <citation type="journal article" date="2014" name="Genome Biol. Evol.">
        <title>The secreted proteins of Achlya hypogyna and Thraustotheca clavata identify the ancestral oomycete secretome and reveal gene acquisitions by horizontal gene transfer.</title>
        <authorList>
            <person name="Misner I."/>
            <person name="Blouin N."/>
            <person name="Leonard G."/>
            <person name="Richards T.A."/>
            <person name="Lane C.E."/>
        </authorList>
    </citation>
    <scope>NUCLEOTIDE SEQUENCE [LARGE SCALE GENOMIC DNA]</scope>
    <source>
        <strain evidence="2 3">ATCC 48635</strain>
    </source>
</reference>
<dbReference type="SUPFAM" id="SSF47661">
    <property type="entry name" value="t-snare proteins"/>
    <property type="match status" value="1"/>
</dbReference>
<dbReference type="InterPro" id="IPR006011">
    <property type="entry name" value="Syntaxin_N"/>
</dbReference>
<dbReference type="GO" id="GO:0006906">
    <property type="term" value="P:vesicle fusion"/>
    <property type="evidence" value="ECO:0007669"/>
    <property type="project" value="TreeGrafter"/>
</dbReference>
<organism evidence="2 3">
    <name type="scientific">Achlya hypogyna</name>
    <name type="common">Oomycete</name>
    <name type="synonym">Protoachlya hypogyna</name>
    <dbReference type="NCBI Taxonomy" id="1202772"/>
    <lineage>
        <taxon>Eukaryota</taxon>
        <taxon>Sar</taxon>
        <taxon>Stramenopiles</taxon>
        <taxon>Oomycota</taxon>
        <taxon>Saprolegniomycetes</taxon>
        <taxon>Saprolegniales</taxon>
        <taxon>Achlyaceae</taxon>
        <taxon>Achlya</taxon>
    </lineage>
</organism>
<dbReference type="AlphaFoldDB" id="A0A1V9YKE2"/>
<dbReference type="InterPro" id="IPR010989">
    <property type="entry name" value="SNARE"/>
</dbReference>
<dbReference type="Proteomes" id="UP000243579">
    <property type="component" value="Unassembled WGS sequence"/>
</dbReference>
<dbReference type="InterPro" id="IPR045242">
    <property type="entry name" value="Syntaxin"/>
</dbReference>
<dbReference type="PANTHER" id="PTHR19957">
    <property type="entry name" value="SYNTAXIN"/>
    <property type="match status" value="1"/>
</dbReference>
<dbReference type="GO" id="GO:0006886">
    <property type="term" value="P:intracellular protein transport"/>
    <property type="evidence" value="ECO:0007669"/>
    <property type="project" value="TreeGrafter"/>
</dbReference>
<dbReference type="GO" id="GO:0031201">
    <property type="term" value="C:SNARE complex"/>
    <property type="evidence" value="ECO:0007669"/>
    <property type="project" value="TreeGrafter"/>
</dbReference>
<comment type="caution">
    <text evidence="2">The sequence shown here is derived from an EMBL/GenBank/DDBJ whole genome shotgun (WGS) entry which is preliminary data.</text>
</comment>
<proteinExistence type="predicted"/>
<sequence length="236" mass="25942">MAEDKAIAEVDAGISKLGRITSDIKTKSSLFNTPQDTRANHDQLNALAKEGHDTVQTISNQIQSLTGAASGANKSAVRKLSKGFQAQMAAFEAACNLMVESEKTTVAFIRKTSIKQDPSKQSDLQYNEDQLYAQAQVSVYNEDGCAAPSKQGLMDTIDLVRREDDIIKINHQLREIKAAYQEVDGLIKDQEEVVVQIMEHTEVAAENARDGLENVQQADKKTGYCTCTCCYLCTIM</sequence>
<dbReference type="GO" id="GO:0012505">
    <property type="term" value="C:endomembrane system"/>
    <property type="evidence" value="ECO:0007669"/>
    <property type="project" value="TreeGrafter"/>
</dbReference>
<dbReference type="PANTHER" id="PTHR19957:SF38">
    <property type="entry name" value="LD27581P"/>
    <property type="match status" value="1"/>
</dbReference>
<dbReference type="GO" id="GO:0005484">
    <property type="term" value="F:SNAP receptor activity"/>
    <property type="evidence" value="ECO:0007669"/>
    <property type="project" value="TreeGrafter"/>
</dbReference>
<gene>
    <name evidence="2" type="ORF">ACHHYP_20503</name>
</gene>
<dbReference type="Gene3D" id="1.20.58.70">
    <property type="match status" value="1"/>
</dbReference>
<dbReference type="OrthoDB" id="364348at2759"/>
<protein>
    <submittedName>
        <fullName evidence="2">Syntaxin 7-like protein</fullName>
    </submittedName>
</protein>
<keyword evidence="3" id="KW-1185">Reference proteome</keyword>